<feature type="compositionally biased region" description="Polar residues" evidence="1">
    <location>
        <begin position="25"/>
        <end position="40"/>
    </location>
</feature>
<sequence length="426" mass="48711">MKKIVEKRRTAVRQRVQNHRKKSKTNALQEQSGTNAATDVTRSYQSTQALGKAVKKTMKALPVMDTRKIAVLAKIVTSMNDDDRNKFQNIVSPSGIKKKKDADSELVDKIGKFYKRDDISRISPKIKDVKRYFDLKTGEKILLPTRHMLLTVKEAFVIFDKERKTAAKAIFVQSCEHNCWFSKCNECNGIPIELLKKYIGGMALNTPVKWMVWRKNDTSKRIEKHEKSDSLESLLLHITKISPQFLRHSYVKREQSDIFNNYDCPRSTDKQLSEEGTLQVDFAENFVCEGQDEVQSAHWNQKQLTVFTTAFHLNEKFQSKVFVSNNLAHTKETIVPYMYILLSGVPESVKILKIWSDGPSSQFKNKFIAAVIPVLEDKFGIKIYWNYFATSHGKGCIDGIGATAKMIVKKQILSRKCIVNCASDVQ</sequence>
<accession>A0A9P0BCW1</accession>
<reference evidence="2" key="1">
    <citation type="submission" date="2021-12" db="EMBL/GenBank/DDBJ databases">
        <authorList>
            <person name="King R."/>
        </authorList>
    </citation>
    <scope>NUCLEOTIDE SEQUENCE</scope>
</reference>
<name>A0A9P0BCW1_BRAAE</name>
<keyword evidence="3" id="KW-1185">Reference proteome</keyword>
<organism evidence="2 3">
    <name type="scientific">Brassicogethes aeneus</name>
    <name type="common">Rape pollen beetle</name>
    <name type="synonym">Meligethes aeneus</name>
    <dbReference type="NCBI Taxonomy" id="1431903"/>
    <lineage>
        <taxon>Eukaryota</taxon>
        <taxon>Metazoa</taxon>
        <taxon>Ecdysozoa</taxon>
        <taxon>Arthropoda</taxon>
        <taxon>Hexapoda</taxon>
        <taxon>Insecta</taxon>
        <taxon>Pterygota</taxon>
        <taxon>Neoptera</taxon>
        <taxon>Endopterygota</taxon>
        <taxon>Coleoptera</taxon>
        <taxon>Polyphaga</taxon>
        <taxon>Cucujiformia</taxon>
        <taxon>Nitidulidae</taxon>
        <taxon>Meligethinae</taxon>
        <taxon>Brassicogethes</taxon>
    </lineage>
</organism>
<dbReference type="EMBL" id="OV121137">
    <property type="protein sequence ID" value="CAH0559357.1"/>
    <property type="molecule type" value="Genomic_DNA"/>
</dbReference>
<evidence type="ECO:0000313" key="2">
    <source>
        <dbReference type="EMBL" id="CAH0559357.1"/>
    </source>
</evidence>
<evidence type="ECO:0000256" key="1">
    <source>
        <dbReference type="SAM" id="MobiDB-lite"/>
    </source>
</evidence>
<gene>
    <name evidence="2" type="ORF">MELIAE_LOCUS9459</name>
</gene>
<evidence type="ECO:0000313" key="3">
    <source>
        <dbReference type="Proteomes" id="UP001154078"/>
    </source>
</evidence>
<feature type="region of interest" description="Disordered" evidence="1">
    <location>
        <begin position="1"/>
        <end position="40"/>
    </location>
</feature>
<proteinExistence type="predicted"/>
<dbReference type="PANTHER" id="PTHR46601:SF2">
    <property type="entry name" value="UBIQUITIN-LIKE PROTEASE FAMILY PROFILE DOMAIN-CONTAINING PROTEIN"/>
    <property type="match status" value="1"/>
</dbReference>
<feature type="compositionally biased region" description="Basic residues" evidence="1">
    <location>
        <begin position="1"/>
        <end position="24"/>
    </location>
</feature>
<dbReference type="Proteomes" id="UP001154078">
    <property type="component" value="Chromosome 6"/>
</dbReference>
<dbReference type="AlphaFoldDB" id="A0A9P0BCW1"/>
<protein>
    <submittedName>
        <fullName evidence="2">Uncharacterized protein</fullName>
    </submittedName>
</protein>
<dbReference type="PANTHER" id="PTHR46601">
    <property type="entry name" value="ULP_PROTEASE DOMAIN-CONTAINING PROTEIN"/>
    <property type="match status" value="1"/>
</dbReference>
<dbReference type="OrthoDB" id="6726648at2759"/>